<name>A0A2R6R7F4_9APHY</name>
<proteinExistence type="predicted"/>
<sequence length="133" mass="14955">MKITNLIVRTSDRYILEVCSTFVTELVVLVLTWKTTARALKVLSQKDIALPLTRLLLRDVRTVGNLGASLSWTSHDAAQNDHWDDPKEDFPHVSNDPLLTTLVWDSLADGSMIREDLDKNMEVTESGCEKMAV</sequence>
<reference evidence="1 2" key="1">
    <citation type="submission" date="2018-02" db="EMBL/GenBank/DDBJ databases">
        <title>Genome sequence of the basidiomycete white-rot fungus Phlebia centrifuga.</title>
        <authorList>
            <person name="Granchi Z."/>
            <person name="Peng M."/>
            <person name="de Vries R.P."/>
            <person name="Hilden K."/>
            <person name="Makela M.R."/>
            <person name="Grigoriev I."/>
            <person name="Riley R."/>
        </authorList>
    </citation>
    <scope>NUCLEOTIDE SEQUENCE [LARGE SCALE GENOMIC DNA]</scope>
    <source>
        <strain evidence="1 2">FBCC195</strain>
    </source>
</reference>
<keyword evidence="2" id="KW-1185">Reference proteome</keyword>
<evidence type="ECO:0000313" key="1">
    <source>
        <dbReference type="EMBL" id="PSS23494.1"/>
    </source>
</evidence>
<evidence type="ECO:0000313" key="2">
    <source>
        <dbReference type="Proteomes" id="UP000186601"/>
    </source>
</evidence>
<gene>
    <name evidence="1" type="ORF">PHLCEN_2v2984</name>
</gene>
<dbReference type="EMBL" id="MLYV02000266">
    <property type="protein sequence ID" value="PSS23494.1"/>
    <property type="molecule type" value="Genomic_DNA"/>
</dbReference>
<accession>A0A2R6R7F4</accession>
<comment type="caution">
    <text evidence="1">The sequence shown here is derived from an EMBL/GenBank/DDBJ whole genome shotgun (WGS) entry which is preliminary data.</text>
</comment>
<dbReference type="Proteomes" id="UP000186601">
    <property type="component" value="Unassembled WGS sequence"/>
</dbReference>
<organism evidence="1 2">
    <name type="scientific">Hermanssonia centrifuga</name>
    <dbReference type="NCBI Taxonomy" id="98765"/>
    <lineage>
        <taxon>Eukaryota</taxon>
        <taxon>Fungi</taxon>
        <taxon>Dikarya</taxon>
        <taxon>Basidiomycota</taxon>
        <taxon>Agaricomycotina</taxon>
        <taxon>Agaricomycetes</taxon>
        <taxon>Polyporales</taxon>
        <taxon>Meruliaceae</taxon>
        <taxon>Hermanssonia</taxon>
    </lineage>
</organism>
<protein>
    <submittedName>
        <fullName evidence="1">Uncharacterized protein</fullName>
    </submittedName>
</protein>
<dbReference type="AlphaFoldDB" id="A0A2R6R7F4"/>